<dbReference type="STRING" id="45351.A7SQ87"/>
<dbReference type="KEGG" id="nve:5505390"/>
<feature type="non-terminal residue" evidence="1">
    <location>
        <position position="138"/>
    </location>
</feature>
<dbReference type="PANTHER" id="PTHR11362">
    <property type="entry name" value="PHOSPHATIDYLETHANOLAMINE-BINDING PROTEIN"/>
    <property type="match status" value="1"/>
</dbReference>
<dbReference type="InParanoid" id="A7SQ87"/>
<dbReference type="Proteomes" id="UP000001593">
    <property type="component" value="Unassembled WGS sequence"/>
</dbReference>
<dbReference type="Pfam" id="PF01161">
    <property type="entry name" value="PBP"/>
    <property type="match status" value="1"/>
</dbReference>
<dbReference type="InterPro" id="IPR036610">
    <property type="entry name" value="PEBP-like_sf"/>
</dbReference>
<accession>A7SQ87</accession>
<proteinExistence type="predicted"/>
<dbReference type="InterPro" id="IPR035810">
    <property type="entry name" value="PEBP_euk"/>
</dbReference>
<dbReference type="InterPro" id="IPR008914">
    <property type="entry name" value="PEBP"/>
</dbReference>
<dbReference type="Gene3D" id="3.90.280.10">
    <property type="entry name" value="PEBP-like"/>
    <property type="match status" value="1"/>
</dbReference>
<dbReference type="PhylomeDB" id="A7SQ87"/>
<dbReference type="MEROPS" id="I51.002"/>
<gene>
    <name evidence="1" type="ORF">NEMVEDRAFT_v1g127212</name>
</gene>
<dbReference type="SUPFAM" id="SSF49777">
    <property type="entry name" value="PEBP-like"/>
    <property type="match status" value="1"/>
</dbReference>
<keyword evidence="2" id="KW-1185">Reference proteome</keyword>
<dbReference type="EMBL" id="DS469742">
    <property type="protein sequence ID" value="EDO34139.1"/>
    <property type="molecule type" value="Genomic_DNA"/>
</dbReference>
<evidence type="ECO:0008006" key="3">
    <source>
        <dbReference type="Google" id="ProtNLM"/>
    </source>
</evidence>
<reference evidence="1 2" key="1">
    <citation type="journal article" date="2007" name="Science">
        <title>Sea anemone genome reveals ancestral eumetazoan gene repertoire and genomic organization.</title>
        <authorList>
            <person name="Putnam N.H."/>
            <person name="Srivastava M."/>
            <person name="Hellsten U."/>
            <person name="Dirks B."/>
            <person name="Chapman J."/>
            <person name="Salamov A."/>
            <person name="Terry A."/>
            <person name="Shapiro H."/>
            <person name="Lindquist E."/>
            <person name="Kapitonov V.V."/>
            <person name="Jurka J."/>
            <person name="Genikhovich G."/>
            <person name="Grigoriev I.V."/>
            <person name="Lucas S.M."/>
            <person name="Steele R.E."/>
            <person name="Finnerty J.R."/>
            <person name="Technau U."/>
            <person name="Martindale M.Q."/>
            <person name="Rokhsar D.S."/>
        </authorList>
    </citation>
    <scope>NUCLEOTIDE SEQUENCE [LARGE SCALE GENOMIC DNA]</scope>
    <source>
        <strain evidence="2">CH2 X CH6</strain>
    </source>
</reference>
<organism evidence="1 2">
    <name type="scientific">Nematostella vectensis</name>
    <name type="common">Starlet sea anemone</name>
    <dbReference type="NCBI Taxonomy" id="45351"/>
    <lineage>
        <taxon>Eukaryota</taxon>
        <taxon>Metazoa</taxon>
        <taxon>Cnidaria</taxon>
        <taxon>Anthozoa</taxon>
        <taxon>Hexacorallia</taxon>
        <taxon>Actiniaria</taxon>
        <taxon>Edwardsiidae</taxon>
        <taxon>Nematostella</taxon>
    </lineage>
</organism>
<sequence length="138" mass="15579">VQNPPTHISWPTEQGAFYTLLMTDPDAPRRSDPKFREWHHWLVVNIPGCDVSKGMTAAEYIGSGPPKGTGLHRYIFLVYKQQGQITYSDPIRKMSAEGRGGCKARDLAAKYNLGSPVACNLYQAEYDDYVPKLYKKLK</sequence>
<evidence type="ECO:0000313" key="2">
    <source>
        <dbReference type="Proteomes" id="UP000001593"/>
    </source>
</evidence>
<protein>
    <recommendedName>
        <fullName evidence="3">Phosphatidylethanolamine-binding protein 1</fullName>
    </recommendedName>
</protein>
<dbReference type="PANTHER" id="PTHR11362:SF82">
    <property type="entry name" value="PHOSPHATIDYLETHANOLAMINE-BINDING PROTEIN 4"/>
    <property type="match status" value="1"/>
</dbReference>
<evidence type="ECO:0000313" key="1">
    <source>
        <dbReference type="EMBL" id="EDO34139.1"/>
    </source>
</evidence>
<dbReference type="HOGENOM" id="CLU_043994_5_2_1"/>
<dbReference type="AlphaFoldDB" id="A7SQ87"/>
<name>A7SQ87_NEMVE</name>
<dbReference type="eggNOG" id="KOG3346">
    <property type="taxonomic scope" value="Eukaryota"/>
</dbReference>
<dbReference type="CDD" id="cd00866">
    <property type="entry name" value="PEBP_euk"/>
    <property type="match status" value="1"/>
</dbReference>
<dbReference type="OMA" id="FSTSKFM"/>